<accession>A0ABD0XXU7</accession>
<name>A0ABD0XXU7_UMBPY</name>
<dbReference type="AlphaFoldDB" id="A0ABD0XXU7"/>
<organism evidence="1 2">
    <name type="scientific">Umbra pygmaea</name>
    <name type="common">Eastern mudminnow</name>
    <dbReference type="NCBI Taxonomy" id="75934"/>
    <lineage>
        <taxon>Eukaryota</taxon>
        <taxon>Metazoa</taxon>
        <taxon>Chordata</taxon>
        <taxon>Craniata</taxon>
        <taxon>Vertebrata</taxon>
        <taxon>Euteleostomi</taxon>
        <taxon>Actinopterygii</taxon>
        <taxon>Neopterygii</taxon>
        <taxon>Teleostei</taxon>
        <taxon>Protacanthopterygii</taxon>
        <taxon>Esociformes</taxon>
        <taxon>Umbridae</taxon>
        <taxon>Umbra</taxon>
    </lineage>
</organism>
<dbReference type="Proteomes" id="UP001557470">
    <property type="component" value="Unassembled WGS sequence"/>
</dbReference>
<keyword evidence="2" id="KW-1185">Reference proteome</keyword>
<sequence length="93" mass="10790">MHLGKYLLECLQEKCLTTRIHGIQTSCFFVTFCNKLSDVTSYIGLLYYPRHCDRMRHRKRNGVPREMLPAFAAHKEKAALPCSEETRSRNISA</sequence>
<reference evidence="1 2" key="1">
    <citation type="submission" date="2024-06" db="EMBL/GenBank/DDBJ databases">
        <authorList>
            <person name="Pan Q."/>
            <person name="Wen M."/>
            <person name="Jouanno E."/>
            <person name="Zahm M."/>
            <person name="Klopp C."/>
            <person name="Cabau C."/>
            <person name="Louis A."/>
            <person name="Berthelot C."/>
            <person name="Parey E."/>
            <person name="Roest Crollius H."/>
            <person name="Montfort J."/>
            <person name="Robinson-Rechavi M."/>
            <person name="Bouchez O."/>
            <person name="Lampietro C."/>
            <person name="Lopez Roques C."/>
            <person name="Donnadieu C."/>
            <person name="Postlethwait J."/>
            <person name="Bobe J."/>
            <person name="Verreycken H."/>
            <person name="Guiguen Y."/>
        </authorList>
    </citation>
    <scope>NUCLEOTIDE SEQUENCE [LARGE SCALE GENOMIC DNA]</scope>
    <source>
        <strain evidence="1">Up_M1</strain>
        <tissue evidence="1">Testis</tissue>
    </source>
</reference>
<protein>
    <submittedName>
        <fullName evidence="1">Uncharacterized protein</fullName>
    </submittedName>
</protein>
<evidence type="ECO:0000313" key="1">
    <source>
        <dbReference type="EMBL" id="KAL1020565.1"/>
    </source>
</evidence>
<proteinExistence type="predicted"/>
<evidence type="ECO:0000313" key="2">
    <source>
        <dbReference type="Proteomes" id="UP001557470"/>
    </source>
</evidence>
<dbReference type="EMBL" id="JAGEUA010000001">
    <property type="protein sequence ID" value="KAL1020565.1"/>
    <property type="molecule type" value="Genomic_DNA"/>
</dbReference>
<comment type="caution">
    <text evidence="1">The sequence shown here is derived from an EMBL/GenBank/DDBJ whole genome shotgun (WGS) entry which is preliminary data.</text>
</comment>
<gene>
    <name evidence="1" type="ORF">UPYG_G00001760</name>
</gene>